<comment type="caution">
    <text evidence="2">The sequence shown here is derived from an EMBL/GenBank/DDBJ whole genome shotgun (WGS) entry which is preliminary data.</text>
</comment>
<reference evidence="2 3" key="1">
    <citation type="submission" date="2021-03" db="EMBL/GenBank/DDBJ databases">
        <title>novel species isolated from a fishpond in China.</title>
        <authorList>
            <person name="Lu H."/>
            <person name="Cai Z."/>
        </authorList>
    </citation>
    <scope>NUCLEOTIDE SEQUENCE [LARGE SCALE GENOMIC DNA]</scope>
    <source>
        <strain evidence="2 3">YJ13C</strain>
    </source>
</reference>
<accession>A0ABS3CHB9</accession>
<dbReference type="Gene3D" id="3.90.1340.10">
    <property type="entry name" value="Phage tail collar domain"/>
    <property type="match status" value="1"/>
</dbReference>
<dbReference type="EMBL" id="JAFKCU010000003">
    <property type="protein sequence ID" value="MBN7816488.1"/>
    <property type="molecule type" value="Genomic_DNA"/>
</dbReference>
<protein>
    <submittedName>
        <fullName evidence="2">Phage tail protein</fullName>
    </submittedName>
</protein>
<name>A0ABS3CHB9_9BACT</name>
<proteinExistence type="predicted"/>
<sequence>MEPFLGQIMLVGFNFAPRGWAFCDGTILPISNNTALFSLLGTTYGGDGRTTFALPDLRGRVAVGIGNGPGLTPRVWGQKFGQENHTLTTQEIPSHNHNLNGNNANGTSNSPTGNVLAVNTVVPERGADPVPANGFSSSAPNVAMNSSSIGATGGSAPHVNIQPSIVLNYVIALQGVFPSRN</sequence>
<feature type="domain" description="Phage tail collar" evidence="1">
    <location>
        <begin position="6"/>
        <end position="61"/>
    </location>
</feature>
<evidence type="ECO:0000313" key="3">
    <source>
        <dbReference type="Proteomes" id="UP000664480"/>
    </source>
</evidence>
<gene>
    <name evidence="2" type="ORF">J0A69_13660</name>
</gene>
<dbReference type="SUPFAM" id="SSF88874">
    <property type="entry name" value="Receptor-binding domain of short tail fibre protein gp12"/>
    <property type="match status" value="1"/>
</dbReference>
<dbReference type="InterPro" id="IPR037053">
    <property type="entry name" value="Phage_tail_collar_dom_sf"/>
</dbReference>
<evidence type="ECO:0000259" key="1">
    <source>
        <dbReference type="Pfam" id="PF07484"/>
    </source>
</evidence>
<dbReference type="Proteomes" id="UP000664480">
    <property type="component" value="Unassembled WGS sequence"/>
</dbReference>
<organism evidence="2 3">
    <name type="scientific">Algoriphagus pacificus</name>
    <dbReference type="NCBI Taxonomy" id="2811234"/>
    <lineage>
        <taxon>Bacteria</taxon>
        <taxon>Pseudomonadati</taxon>
        <taxon>Bacteroidota</taxon>
        <taxon>Cytophagia</taxon>
        <taxon>Cytophagales</taxon>
        <taxon>Cyclobacteriaceae</taxon>
        <taxon>Algoriphagus</taxon>
    </lineage>
</organism>
<dbReference type="InterPro" id="IPR011083">
    <property type="entry name" value="Phage_tail_collar_dom"/>
</dbReference>
<evidence type="ECO:0000313" key="2">
    <source>
        <dbReference type="EMBL" id="MBN7816488.1"/>
    </source>
</evidence>
<keyword evidence="3" id="KW-1185">Reference proteome</keyword>
<dbReference type="Pfam" id="PF07484">
    <property type="entry name" value="Collar"/>
    <property type="match status" value="1"/>
</dbReference>
<dbReference type="RefSeq" id="WP_206587165.1">
    <property type="nucleotide sequence ID" value="NZ_JAFKCU010000003.1"/>
</dbReference>